<gene>
    <name evidence="2" type="ORF">GCM10009579_62000</name>
</gene>
<accession>A0ABP4HUW4</accession>
<name>A0ABP4HUW4_9ACTN</name>
<feature type="region of interest" description="Disordered" evidence="1">
    <location>
        <begin position="1"/>
        <end position="29"/>
    </location>
</feature>
<comment type="caution">
    <text evidence="2">The sequence shown here is derived from an EMBL/GenBank/DDBJ whole genome shotgun (WGS) entry which is preliminary data.</text>
</comment>
<organism evidence="2 3">
    <name type="scientific">Streptomyces javensis</name>
    <dbReference type="NCBI Taxonomy" id="114698"/>
    <lineage>
        <taxon>Bacteria</taxon>
        <taxon>Bacillati</taxon>
        <taxon>Actinomycetota</taxon>
        <taxon>Actinomycetes</taxon>
        <taxon>Kitasatosporales</taxon>
        <taxon>Streptomycetaceae</taxon>
        <taxon>Streptomyces</taxon>
        <taxon>Streptomyces violaceusniger group</taxon>
    </lineage>
</organism>
<feature type="compositionally biased region" description="Basic and acidic residues" evidence="1">
    <location>
        <begin position="1"/>
        <end position="10"/>
    </location>
</feature>
<evidence type="ECO:0000313" key="3">
    <source>
        <dbReference type="Proteomes" id="UP001500282"/>
    </source>
</evidence>
<reference evidence="3" key="1">
    <citation type="journal article" date="2019" name="Int. J. Syst. Evol. Microbiol.">
        <title>The Global Catalogue of Microorganisms (GCM) 10K type strain sequencing project: providing services to taxonomists for standard genome sequencing and annotation.</title>
        <authorList>
            <consortium name="The Broad Institute Genomics Platform"/>
            <consortium name="The Broad Institute Genome Sequencing Center for Infectious Disease"/>
            <person name="Wu L."/>
            <person name="Ma J."/>
        </authorList>
    </citation>
    <scope>NUCLEOTIDE SEQUENCE [LARGE SCALE GENOMIC DNA]</scope>
    <source>
        <strain evidence="3">JCM 11448</strain>
    </source>
</reference>
<dbReference type="Proteomes" id="UP001500282">
    <property type="component" value="Unassembled WGS sequence"/>
</dbReference>
<dbReference type="EMBL" id="BAAAIH010000043">
    <property type="protein sequence ID" value="GAA1289476.1"/>
    <property type="molecule type" value="Genomic_DNA"/>
</dbReference>
<evidence type="ECO:0000313" key="2">
    <source>
        <dbReference type="EMBL" id="GAA1289476.1"/>
    </source>
</evidence>
<evidence type="ECO:0000256" key="1">
    <source>
        <dbReference type="SAM" id="MobiDB-lite"/>
    </source>
</evidence>
<proteinExistence type="predicted"/>
<keyword evidence="3" id="KW-1185">Reference proteome</keyword>
<protein>
    <submittedName>
        <fullName evidence="2">Uncharacterized protein</fullName>
    </submittedName>
</protein>
<sequence length="138" mass="15360">MVRGRHETREAGFTVRNPRGGIPARDKTCGRRTKPARWAPFGGIVRIRCWRSLSGLPDLRASQPGHLEDALRGTYVLCSERLSGRAPSLAPQAVIYVTPGPHERLAPFGNFFLFSEFGGARLRPGTRAPWLRREGLAR</sequence>